<dbReference type="Proteomes" id="UP001556220">
    <property type="component" value="Unassembled WGS sequence"/>
</dbReference>
<dbReference type="InterPro" id="IPR014340">
    <property type="entry name" value="LptA"/>
</dbReference>
<keyword evidence="8" id="KW-1185">Reference proteome</keyword>
<gene>
    <name evidence="7" type="primary">lptA</name>
    <name evidence="7" type="ORF">ABQJ54_18035</name>
</gene>
<feature type="region of interest" description="Disordered" evidence="4">
    <location>
        <begin position="192"/>
        <end position="232"/>
    </location>
</feature>
<evidence type="ECO:0000256" key="1">
    <source>
        <dbReference type="ARBA" id="ARBA00022448"/>
    </source>
</evidence>
<dbReference type="Pfam" id="PF03968">
    <property type="entry name" value="LptD_N"/>
    <property type="match status" value="1"/>
</dbReference>
<protein>
    <submittedName>
        <fullName evidence="7">Lipopolysaccharide transport periplasmic protein LptA</fullName>
    </submittedName>
</protein>
<evidence type="ECO:0000256" key="5">
    <source>
        <dbReference type="SAM" id="SignalP"/>
    </source>
</evidence>
<evidence type="ECO:0000256" key="3">
    <source>
        <dbReference type="ARBA" id="ARBA00022764"/>
    </source>
</evidence>
<organism evidence="7 8">
    <name type="scientific">Rhodanobacter lycopersici</name>
    <dbReference type="NCBI Taxonomy" id="3162487"/>
    <lineage>
        <taxon>Bacteria</taxon>
        <taxon>Pseudomonadati</taxon>
        <taxon>Pseudomonadota</taxon>
        <taxon>Gammaproteobacteria</taxon>
        <taxon>Lysobacterales</taxon>
        <taxon>Rhodanobacteraceae</taxon>
        <taxon>Rhodanobacter</taxon>
    </lineage>
</organism>
<keyword evidence="3" id="KW-0574">Periplasm</keyword>
<keyword evidence="1" id="KW-0813">Transport</keyword>
<sequence>MAPSRHARVRNANREALGVACAAALLALVPLAANAKKSDRQQLMNTWSVKTDAYNAPNTVTTLTGNVKITQGTMLVTGNIAKIYLDGDQQVSRIVVTGTPGHPAHIQELDENNNLVTGDAATLDYDNVNSIAVLTGNAVVVQQCRGEFHGDKLTYNQNTDYITGDTASNGLVHGVILPKNTTGAPIVCAKPPTALPVPDNEPVAGKLPAKAVAPAKPAAPAPAKPAAPAKGN</sequence>
<name>A0ABV3QII9_9GAMM</name>
<feature type="domain" description="Organic solvent tolerance-like N-terminal" evidence="6">
    <location>
        <begin position="53"/>
        <end position="160"/>
    </location>
</feature>
<comment type="caution">
    <text evidence="7">The sequence shown here is derived from an EMBL/GenBank/DDBJ whole genome shotgun (WGS) entry which is preliminary data.</text>
</comment>
<evidence type="ECO:0000259" key="6">
    <source>
        <dbReference type="Pfam" id="PF03968"/>
    </source>
</evidence>
<feature type="compositionally biased region" description="Low complexity" evidence="4">
    <location>
        <begin position="202"/>
        <end position="216"/>
    </location>
</feature>
<proteinExistence type="predicted"/>
<dbReference type="RefSeq" id="WP_367855716.1">
    <property type="nucleotide sequence ID" value="NZ_JBFOHK010000006.1"/>
</dbReference>
<evidence type="ECO:0000256" key="4">
    <source>
        <dbReference type="SAM" id="MobiDB-lite"/>
    </source>
</evidence>
<dbReference type="PANTHER" id="PTHR36504:SF1">
    <property type="entry name" value="LIPOPOLYSACCHARIDE EXPORT SYSTEM PROTEIN LPTA"/>
    <property type="match status" value="1"/>
</dbReference>
<dbReference type="PANTHER" id="PTHR36504">
    <property type="entry name" value="LIPOPOLYSACCHARIDE EXPORT SYSTEM PROTEIN LPTA"/>
    <property type="match status" value="1"/>
</dbReference>
<accession>A0ABV3QII9</accession>
<dbReference type="EMBL" id="JBFOHK010000006">
    <property type="protein sequence ID" value="MEW9573657.1"/>
    <property type="molecule type" value="Genomic_DNA"/>
</dbReference>
<dbReference type="NCBIfam" id="TIGR03002">
    <property type="entry name" value="outer_YhbN_LptA"/>
    <property type="match status" value="1"/>
</dbReference>
<dbReference type="InterPro" id="IPR005653">
    <property type="entry name" value="OstA-like_N"/>
</dbReference>
<evidence type="ECO:0000313" key="7">
    <source>
        <dbReference type="EMBL" id="MEW9573657.1"/>
    </source>
</evidence>
<dbReference type="Gene3D" id="2.60.450.10">
    <property type="entry name" value="Lipopolysaccharide (LPS) transport protein A like domain"/>
    <property type="match status" value="1"/>
</dbReference>
<evidence type="ECO:0000313" key="8">
    <source>
        <dbReference type="Proteomes" id="UP001556220"/>
    </source>
</evidence>
<feature type="chain" id="PRO_5047498182" evidence="5">
    <location>
        <begin position="36"/>
        <end position="232"/>
    </location>
</feature>
<keyword evidence="2 5" id="KW-0732">Signal</keyword>
<dbReference type="InterPro" id="IPR052037">
    <property type="entry name" value="LPS_export_LptA"/>
</dbReference>
<reference evidence="7 8" key="1">
    <citation type="submission" date="2024-06" db="EMBL/GenBank/DDBJ databases">
        <authorList>
            <person name="Woo H."/>
        </authorList>
    </citation>
    <scope>NUCLEOTIDE SEQUENCE [LARGE SCALE GENOMIC DNA]</scope>
    <source>
        <strain evidence="7 8">Si-c</strain>
    </source>
</reference>
<feature type="signal peptide" evidence="5">
    <location>
        <begin position="1"/>
        <end position="35"/>
    </location>
</feature>
<evidence type="ECO:0000256" key="2">
    <source>
        <dbReference type="ARBA" id="ARBA00022729"/>
    </source>
</evidence>